<dbReference type="InterPro" id="IPR003961">
    <property type="entry name" value="FN3_dom"/>
</dbReference>
<dbReference type="Proteomes" id="UP000324629">
    <property type="component" value="Unassembled WGS sequence"/>
</dbReference>
<name>A0A5J4NPY8_9TREM</name>
<sequence length="128" mass="14460">IQLHLRSHSLKAMSKVIITALIVVLLAYGLDASITYVGPADGGVRVWWTAPPDDTVEYLILWHRKDVNHIDGFEFLDRSERSYSVEGLLDCSVYTFTLIGFDWSYQQTTYGSSEYQTGNCGNDYGEAR</sequence>
<dbReference type="CDD" id="cd00063">
    <property type="entry name" value="FN3"/>
    <property type="match status" value="1"/>
</dbReference>
<proteinExistence type="predicted"/>
<keyword evidence="1" id="KW-0812">Transmembrane</keyword>
<evidence type="ECO:0000313" key="2">
    <source>
        <dbReference type="EMBL" id="KAA3677665.1"/>
    </source>
</evidence>
<dbReference type="InterPro" id="IPR036116">
    <property type="entry name" value="FN3_sf"/>
</dbReference>
<dbReference type="SUPFAM" id="SSF49265">
    <property type="entry name" value="Fibronectin type III"/>
    <property type="match status" value="1"/>
</dbReference>
<reference evidence="2 3" key="1">
    <citation type="journal article" date="2019" name="Gigascience">
        <title>Whole-genome sequence of the oriental lung fluke Paragonimus westermani.</title>
        <authorList>
            <person name="Oey H."/>
            <person name="Zakrzewski M."/>
            <person name="Narain K."/>
            <person name="Devi K.R."/>
            <person name="Agatsuma T."/>
            <person name="Nawaratna S."/>
            <person name="Gobert G.N."/>
            <person name="Jones M.K."/>
            <person name="Ragan M.A."/>
            <person name="McManus D.P."/>
            <person name="Krause L."/>
        </authorList>
    </citation>
    <scope>NUCLEOTIDE SEQUENCE [LARGE SCALE GENOMIC DNA]</scope>
    <source>
        <strain evidence="2 3">IND2009</strain>
    </source>
</reference>
<protein>
    <recommendedName>
        <fullName evidence="4">Fibronectin type-III domain-containing protein</fullName>
    </recommendedName>
</protein>
<feature type="transmembrane region" description="Helical" evidence="1">
    <location>
        <begin position="12"/>
        <end position="30"/>
    </location>
</feature>
<keyword evidence="1" id="KW-1133">Transmembrane helix</keyword>
<dbReference type="EMBL" id="QNGE01001398">
    <property type="protein sequence ID" value="KAA3677665.1"/>
    <property type="molecule type" value="Genomic_DNA"/>
</dbReference>
<keyword evidence="3" id="KW-1185">Reference proteome</keyword>
<evidence type="ECO:0008006" key="4">
    <source>
        <dbReference type="Google" id="ProtNLM"/>
    </source>
</evidence>
<gene>
    <name evidence="2" type="ORF">DEA37_0014345</name>
</gene>
<organism evidence="2 3">
    <name type="scientific">Paragonimus westermani</name>
    <dbReference type="NCBI Taxonomy" id="34504"/>
    <lineage>
        <taxon>Eukaryota</taxon>
        <taxon>Metazoa</taxon>
        <taxon>Spiralia</taxon>
        <taxon>Lophotrochozoa</taxon>
        <taxon>Platyhelminthes</taxon>
        <taxon>Trematoda</taxon>
        <taxon>Digenea</taxon>
        <taxon>Plagiorchiida</taxon>
        <taxon>Troglotremata</taxon>
        <taxon>Troglotrematidae</taxon>
        <taxon>Paragonimus</taxon>
    </lineage>
</organism>
<keyword evidence="1" id="KW-0472">Membrane</keyword>
<feature type="non-terminal residue" evidence="2">
    <location>
        <position position="1"/>
    </location>
</feature>
<accession>A0A5J4NPY8</accession>
<comment type="caution">
    <text evidence="2">The sequence shown here is derived from an EMBL/GenBank/DDBJ whole genome shotgun (WGS) entry which is preliminary data.</text>
</comment>
<evidence type="ECO:0000256" key="1">
    <source>
        <dbReference type="SAM" id="Phobius"/>
    </source>
</evidence>
<evidence type="ECO:0000313" key="3">
    <source>
        <dbReference type="Proteomes" id="UP000324629"/>
    </source>
</evidence>
<dbReference type="AlphaFoldDB" id="A0A5J4NPY8"/>